<dbReference type="STRING" id="187979.ERS852385_00738"/>
<reference evidence="2 3" key="1">
    <citation type="submission" date="2015-09" db="EMBL/GenBank/DDBJ databases">
        <authorList>
            <consortium name="Pathogen Informatics"/>
        </authorList>
    </citation>
    <scope>NUCLEOTIDE SEQUENCE [LARGE SCALE GENOMIC DNA]</scope>
    <source>
        <strain evidence="2 3">2789STDY5608828</strain>
    </source>
</reference>
<dbReference type="EMBL" id="CYYU01000003">
    <property type="protein sequence ID" value="CUN55215.1"/>
    <property type="molecule type" value="Genomic_DNA"/>
</dbReference>
<dbReference type="PANTHER" id="PTHR43358">
    <property type="entry name" value="ALPHA/BETA-HYDROLASE"/>
    <property type="match status" value="1"/>
</dbReference>
<dbReference type="InterPro" id="IPR001375">
    <property type="entry name" value="Peptidase_S9_cat"/>
</dbReference>
<gene>
    <name evidence="2" type="ORF">ERS852385_00738</name>
</gene>
<evidence type="ECO:0000313" key="2">
    <source>
        <dbReference type="EMBL" id="CUN55215.1"/>
    </source>
</evidence>
<protein>
    <submittedName>
        <fullName evidence="2">Predicted hydrolase of the alpha/beta-hydrolase fold</fullName>
    </submittedName>
</protein>
<keyword evidence="2" id="KW-0378">Hydrolase</keyword>
<dbReference type="PANTHER" id="PTHR43358:SF4">
    <property type="entry name" value="ALPHA_BETA HYDROLASE FOLD-1 DOMAIN-CONTAINING PROTEIN"/>
    <property type="match status" value="1"/>
</dbReference>
<sequence length="317" mass="35134">MKKILISCLLTAVIVTAALVIEAGYFIGNYCVHFGLERGTAENPQEPPRAYALLMPPEARHFDKPNYASENWNIESEDGIYLAATHFKPERATDKWVIVAHGYGCTQQNSYYIAEHYLSMGYHVLTPDLRASGLSGGRYLTLGYRESEDIVLWAKRVAELYPQAKIVLHGVSMGAATVMMAAGREDLPPEVVAAVEDCGYTNADELIAMQMENSFGLPAFPAMNLLNWRCEKVAGFNLHDAAPIDAVRHARVPILFIHGTKDTLVPPNMAEQLYAAANAPKKELLMIPGAVHAAASQADQQTYFRTIRKFVKPYMEE</sequence>
<dbReference type="Pfam" id="PF00326">
    <property type="entry name" value="Peptidase_S9"/>
    <property type="match status" value="1"/>
</dbReference>
<name>A0A173XXA7_9FIRM</name>
<dbReference type="GO" id="GO:0008236">
    <property type="term" value="F:serine-type peptidase activity"/>
    <property type="evidence" value="ECO:0007669"/>
    <property type="project" value="InterPro"/>
</dbReference>
<dbReference type="InterPro" id="IPR029058">
    <property type="entry name" value="AB_hydrolase_fold"/>
</dbReference>
<organism evidence="2 3">
    <name type="scientific">Mitsuokella jalaludinii</name>
    <dbReference type="NCBI Taxonomy" id="187979"/>
    <lineage>
        <taxon>Bacteria</taxon>
        <taxon>Bacillati</taxon>
        <taxon>Bacillota</taxon>
        <taxon>Negativicutes</taxon>
        <taxon>Selenomonadales</taxon>
        <taxon>Selenomonadaceae</taxon>
        <taxon>Mitsuokella</taxon>
    </lineage>
</organism>
<dbReference type="SUPFAM" id="SSF53474">
    <property type="entry name" value="alpha/beta-Hydrolases"/>
    <property type="match status" value="1"/>
</dbReference>
<evidence type="ECO:0000313" key="3">
    <source>
        <dbReference type="Proteomes" id="UP000095546"/>
    </source>
</evidence>
<proteinExistence type="predicted"/>
<dbReference type="AlphaFoldDB" id="A0A173XXA7"/>
<keyword evidence="3" id="KW-1185">Reference proteome</keyword>
<dbReference type="Proteomes" id="UP000095546">
    <property type="component" value="Unassembled WGS sequence"/>
</dbReference>
<accession>A0A173XXA7</accession>
<dbReference type="RefSeq" id="WP_055160805.1">
    <property type="nucleotide sequence ID" value="NZ_CABIWZ010000003.1"/>
</dbReference>
<dbReference type="GO" id="GO:0006508">
    <property type="term" value="P:proteolysis"/>
    <property type="evidence" value="ECO:0007669"/>
    <property type="project" value="InterPro"/>
</dbReference>
<dbReference type="InterPro" id="IPR052920">
    <property type="entry name" value="DNA-binding_regulatory"/>
</dbReference>
<dbReference type="eggNOG" id="COG1073">
    <property type="taxonomic scope" value="Bacteria"/>
</dbReference>
<dbReference type="Gene3D" id="3.40.50.1820">
    <property type="entry name" value="alpha/beta hydrolase"/>
    <property type="match status" value="1"/>
</dbReference>
<dbReference type="OrthoDB" id="9776685at2"/>
<feature type="domain" description="Peptidase S9 prolyl oligopeptidase catalytic" evidence="1">
    <location>
        <begin position="117"/>
        <end position="315"/>
    </location>
</feature>
<evidence type="ECO:0000259" key="1">
    <source>
        <dbReference type="Pfam" id="PF00326"/>
    </source>
</evidence>